<dbReference type="STRING" id="83767.SAMN05660652_02702"/>
<organism evidence="2 3">
    <name type="scientific">Propionivibrio dicarboxylicus</name>
    <dbReference type="NCBI Taxonomy" id="83767"/>
    <lineage>
        <taxon>Bacteria</taxon>
        <taxon>Pseudomonadati</taxon>
        <taxon>Pseudomonadota</taxon>
        <taxon>Betaproteobacteria</taxon>
        <taxon>Rhodocyclales</taxon>
        <taxon>Rhodocyclaceae</taxon>
        <taxon>Propionivibrio</taxon>
    </lineage>
</organism>
<feature type="domain" description="Caspase family p20" evidence="1">
    <location>
        <begin position="7"/>
        <end position="114"/>
    </location>
</feature>
<evidence type="ECO:0000259" key="1">
    <source>
        <dbReference type="PROSITE" id="PS50208"/>
    </source>
</evidence>
<dbReference type="InterPro" id="IPR011600">
    <property type="entry name" value="Pept_C14_caspase"/>
</dbReference>
<dbReference type="AlphaFoldDB" id="A0A1G8H0X0"/>
<name>A0A1G8H0X0_9RHOO</name>
<dbReference type="PANTHER" id="PTHR23150:SF35">
    <property type="entry name" value="BLL6746 PROTEIN"/>
    <property type="match status" value="1"/>
</dbReference>
<dbReference type="InterPro" id="IPR029030">
    <property type="entry name" value="Caspase-like_dom_sf"/>
</dbReference>
<dbReference type="Pfam" id="PF00656">
    <property type="entry name" value="Peptidase_C14"/>
    <property type="match status" value="1"/>
</dbReference>
<dbReference type="SUPFAM" id="SSF52129">
    <property type="entry name" value="Caspase-like"/>
    <property type="match status" value="1"/>
</dbReference>
<dbReference type="InterPro" id="IPR051043">
    <property type="entry name" value="Sulfatase_Mod_Factor_Kinase"/>
</dbReference>
<evidence type="ECO:0000313" key="2">
    <source>
        <dbReference type="EMBL" id="SDI00256.1"/>
    </source>
</evidence>
<dbReference type="PROSITE" id="PS50208">
    <property type="entry name" value="CASPASE_P20"/>
    <property type="match status" value="1"/>
</dbReference>
<dbReference type="PANTHER" id="PTHR23150">
    <property type="entry name" value="SULFATASE MODIFYING FACTOR 1, 2"/>
    <property type="match status" value="1"/>
</dbReference>
<dbReference type="InterPro" id="IPR001309">
    <property type="entry name" value="Pept_C14_p20"/>
</dbReference>
<sequence length="563" mass="61648">MENAANDASAMERELKRVGFQTFKVINGSRKDMNGAINRFVDDVSGGGVGVFFFAGHGVQIANQNFLIPVDVQGVDREADIADQSTSLQNVQDKLADAKAKFALLVIDACRDNPLPKRSGRSLSGARGLAQASSAEGQIVIFSAGANQQALDKLGPDDRNPNGIFTREFLPWISKPGVTIRDAVLGVRSAVRAKARTVGHDQFPAIYDQAEGNFYFHAGEVQDAQPISAAPATNQAEIALWAAVEQSNTTADYEVYLNQYPEGGMAMTRLDLLKKASADDEEKIQWQQAEKGSRAEVTAFMNRYPSGQYAGLAMLRLAKLKKEEAEMKPGKVFKDCADCPEMVIIPAGSFDMGSNDSEDSSFFSQSPQPVPVHRVNLAKPLAISITEITQGQWRTIMGSNPSEFSSCGETCPIEHVSWNDAQEFARRLGQKTGKTYRLLSETEWEYACRAGGNHSHCGSNVVDSIAWYDGGKTRAVAGKQPNAWGLYDMSGNLWEWVEDCWNDSYKDAPGDGSAWTRGDCSQRVLRGGSWHDGPQYARAALRYRAHASNRSDIYGFRLARTLP</sequence>
<dbReference type="Gene3D" id="3.40.50.1460">
    <property type="match status" value="1"/>
</dbReference>
<proteinExistence type="predicted"/>
<evidence type="ECO:0000313" key="3">
    <source>
        <dbReference type="Proteomes" id="UP000198607"/>
    </source>
</evidence>
<dbReference type="InterPro" id="IPR005532">
    <property type="entry name" value="SUMF_dom"/>
</dbReference>
<protein>
    <submittedName>
        <fullName evidence="2">Formylglycine-generating enzyme, required for sulfatase activity, contains SUMF1/FGE domain</fullName>
    </submittedName>
</protein>
<dbReference type="Gene3D" id="3.90.1580.10">
    <property type="entry name" value="paralog of FGE (formylglycine-generating enzyme)"/>
    <property type="match status" value="1"/>
</dbReference>
<gene>
    <name evidence="2" type="ORF">SAMN05660652_02702</name>
</gene>
<dbReference type="Proteomes" id="UP000198607">
    <property type="component" value="Unassembled WGS sequence"/>
</dbReference>
<dbReference type="GO" id="GO:0006508">
    <property type="term" value="P:proteolysis"/>
    <property type="evidence" value="ECO:0007669"/>
    <property type="project" value="InterPro"/>
</dbReference>
<dbReference type="InterPro" id="IPR016187">
    <property type="entry name" value="CTDL_fold"/>
</dbReference>
<dbReference type="InterPro" id="IPR042095">
    <property type="entry name" value="SUMF_sf"/>
</dbReference>
<dbReference type="GO" id="GO:0004197">
    <property type="term" value="F:cysteine-type endopeptidase activity"/>
    <property type="evidence" value="ECO:0007669"/>
    <property type="project" value="InterPro"/>
</dbReference>
<dbReference type="SUPFAM" id="SSF56436">
    <property type="entry name" value="C-type lectin-like"/>
    <property type="match status" value="1"/>
</dbReference>
<keyword evidence="3" id="KW-1185">Reference proteome</keyword>
<reference evidence="2 3" key="1">
    <citation type="submission" date="2016-10" db="EMBL/GenBank/DDBJ databases">
        <authorList>
            <person name="de Groot N.N."/>
        </authorList>
    </citation>
    <scope>NUCLEOTIDE SEQUENCE [LARGE SCALE GENOMIC DNA]</scope>
    <source>
        <strain evidence="2 3">DSM 5885</strain>
    </source>
</reference>
<dbReference type="Pfam" id="PF03781">
    <property type="entry name" value="FGE-sulfatase"/>
    <property type="match status" value="1"/>
</dbReference>
<accession>A0A1G8H0X0</accession>
<dbReference type="GO" id="GO:0120147">
    <property type="term" value="F:formylglycine-generating oxidase activity"/>
    <property type="evidence" value="ECO:0007669"/>
    <property type="project" value="TreeGrafter"/>
</dbReference>
<dbReference type="EMBL" id="FNCY01000011">
    <property type="protein sequence ID" value="SDI00256.1"/>
    <property type="molecule type" value="Genomic_DNA"/>
</dbReference>